<evidence type="ECO:0008006" key="3">
    <source>
        <dbReference type="Google" id="ProtNLM"/>
    </source>
</evidence>
<name>R9A883_9LEPT</name>
<gene>
    <name evidence="1" type="ORF">LEP1GSC195_1373</name>
</gene>
<evidence type="ECO:0000313" key="1">
    <source>
        <dbReference type="EMBL" id="EOQ98317.1"/>
    </source>
</evidence>
<dbReference type="OrthoDB" id="338952at2"/>
<sequence>MKHIIITILFLNITPILSEEILRLRPKNSIAYIYEEPNLKSKKISKIKEILEFSHESLKIKVEQPPIDSGYWIQLRKPNGWIFTKEIIFDIENEDNCNDSQQIPSKLFLEGIEVIILKDGLFLISSNELGSSFNQQVGVWKSNKDKFEGFIYFEDSTMNDCLNICFENEDTSNCKKSCKKEATKEFGTLAITAKINFLLRIKGNQKILVLKSIKDQPENVKSFFQSINIEENKIYKTECNTH</sequence>
<organism evidence="1 2">
    <name type="scientific">Leptospira wolbachii serovar Codice str. CDC</name>
    <dbReference type="NCBI Taxonomy" id="1218599"/>
    <lineage>
        <taxon>Bacteria</taxon>
        <taxon>Pseudomonadati</taxon>
        <taxon>Spirochaetota</taxon>
        <taxon>Spirochaetia</taxon>
        <taxon>Leptospirales</taxon>
        <taxon>Leptospiraceae</taxon>
        <taxon>Leptospira</taxon>
    </lineage>
</organism>
<comment type="caution">
    <text evidence="1">The sequence shown here is derived from an EMBL/GenBank/DDBJ whole genome shotgun (WGS) entry which is preliminary data.</text>
</comment>
<keyword evidence="2" id="KW-1185">Reference proteome</keyword>
<evidence type="ECO:0000313" key="2">
    <source>
        <dbReference type="Proteomes" id="UP000013984"/>
    </source>
</evidence>
<proteinExistence type="predicted"/>
<dbReference type="Proteomes" id="UP000013984">
    <property type="component" value="Unassembled WGS sequence"/>
</dbReference>
<accession>R9A883</accession>
<dbReference type="AlphaFoldDB" id="R9A883"/>
<dbReference type="EMBL" id="AOGZ02000003">
    <property type="protein sequence ID" value="EOQ98317.1"/>
    <property type="molecule type" value="Genomic_DNA"/>
</dbReference>
<protein>
    <recommendedName>
        <fullName evidence="3">SH3 domain protein</fullName>
    </recommendedName>
</protein>
<reference evidence="1" key="1">
    <citation type="submission" date="2013-04" db="EMBL/GenBank/DDBJ databases">
        <authorList>
            <person name="Harkins D.M."/>
            <person name="Durkin A.S."/>
            <person name="Brinkac L.M."/>
            <person name="Haft D.H."/>
            <person name="Selengut J.D."/>
            <person name="Sanka R."/>
            <person name="DePew J."/>
            <person name="Purushe J."/>
            <person name="Galloway R.L."/>
            <person name="Vinetz J.M."/>
            <person name="Sutton G.G."/>
            <person name="Nierman W.C."/>
            <person name="Fouts D.E."/>
        </authorList>
    </citation>
    <scope>NUCLEOTIDE SEQUENCE [LARGE SCALE GENOMIC DNA]</scope>
    <source>
        <strain evidence="1">CDC</strain>
    </source>
</reference>
<dbReference type="RefSeq" id="WP_015679753.1">
    <property type="nucleotide sequence ID" value="NZ_AOGZ02000003.1"/>
</dbReference>